<dbReference type="EMBL" id="CP032427">
    <property type="protein sequence ID" value="AYC36574.1"/>
    <property type="molecule type" value="Genomic_DNA"/>
</dbReference>
<feature type="compositionally biased region" description="Basic residues" evidence="1">
    <location>
        <begin position="1"/>
        <end position="11"/>
    </location>
</feature>
<dbReference type="Proteomes" id="UP000265765">
    <property type="component" value="Chromosome"/>
</dbReference>
<name>A0AAI8PKW4_9ACTN</name>
<reference evidence="2 3" key="1">
    <citation type="submission" date="2018-09" db="EMBL/GenBank/DDBJ databases">
        <title>Production of Trimethoprim by Streptomyces sp. 3E-1.</title>
        <authorList>
            <person name="Kang H.J."/>
            <person name="Kim S.B."/>
        </authorList>
    </citation>
    <scope>NUCLEOTIDE SEQUENCE [LARGE SCALE GENOMIC DNA]</scope>
    <source>
        <strain evidence="2 3">3E-1</strain>
    </source>
</reference>
<sequence>MQTKLRNKRPLKTADPRGANSRHPLVPQPMVRMQQYRKHGNATPGEA</sequence>
<organism evidence="2 3">
    <name type="scientific">Streptomyces griseorubiginosus</name>
    <dbReference type="NCBI Taxonomy" id="67304"/>
    <lineage>
        <taxon>Bacteria</taxon>
        <taxon>Bacillati</taxon>
        <taxon>Actinomycetota</taxon>
        <taxon>Actinomycetes</taxon>
        <taxon>Kitasatosporales</taxon>
        <taxon>Streptomycetaceae</taxon>
        <taxon>Streptomyces</taxon>
    </lineage>
</organism>
<gene>
    <name evidence="2" type="ORF">DWG14_00784</name>
</gene>
<dbReference type="AlphaFoldDB" id="A0AAI8PKW4"/>
<accession>A0AAI8PKW4</accession>
<feature type="region of interest" description="Disordered" evidence="1">
    <location>
        <begin position="1"/>
        <end position="30"/>
    </location>
</feature>
<evidence type="ECO:0000313" key="3">
    <source>
        <dbReference type="Proteomes" id="UP000265765"/>
    </source>
</evidence>
<dbReference type="KEGG" id="sge:DWG14_00784"/>
<evidence type="ECO:0000256" key="1">
    <source>
        <dbReference type="SAM" id="MobiDB-lite"/>
    </source>
</evidence>
<proteinExistence type="predicted"/>
<protein>
    <submittedName>
        <fullName evidence="2">Uncharacterized protein</fullName>
    </submittedName>
</protein>
<evidence type="ECO:0000313" key="2">
    <source>
        <dbReference type="EMBL" id="AYC36574.1"/>
    </source>
</evidence>